<comment type="caution">
    <text evidence="2">Lacks conserved residue(s) required for the propagation of feature annotation.</text>
</comment>
<dbReference type="InterPro" id="IPR036179">
    <property type="entry name" value="Ig-like_dom_sf"/>
</dbReference>
<dbReference type="Gene3D" id="2.170.300.10">
    <property type="entry name" value="Tie2 ligand-binding domain superfamily"/>
    <property type="match status" value="1"/>
</dbReference>
<dbReference type="SUPFAM" id="SSF48726">
    <property type="entry name" value="Immunoglobulin"/>
    <property type="match status" value="1"/>
</dbReference>
<reference evidence="5" key="1">
    <citation type="submission" date="2021-10" db="EMBL/GenBank/DDBJ databases">
        <title>Tropical sea cucumber genome reveals ecological adaptation and Cuvierian tubules defense mechanism.</title>
        <authorList>
            <person name="Chen T."/>
        </authorList>
    </citation>
    <scope>NUCLEOTIDE SEQUENCE</scope>
    <source>
        <strain evidence="5">Nanhai2018</strain>
        <tissue evidence="5">Muscle</tissue>
    </source>
</reference>
<comment type="caution">
    <text evidence="5">The sequence shown here is derived from an EMBL/GenBank/DDBJ whole genome shotgun (WGS) entry which is preliminary data.</text>
</comment>
<dbReference type="GO" id="GO:0016301">
    <property type="term" value="F:kinase activity"/>
    <property type="evidence" value="ECO:0007669"/>
    <property type="project" value="UniProtKB-KW"/>
</dbReference>
<evidence type="ECO:0000256" key="3">
    <source>
        <dbReference type="SAM" id="SignalP"/>
    </source>
</evidence>
<dbReference type="OrthoDB" id="6130531at2759"/>
<dbReference type="EMBL" id="JAIZAY010000010">
    <property type="protein sequence ID" value="KAJ8035126.1"/>
    <property type="molecule type" value="Genomic_DNA"/>
</dbReference>
<name>A0A9Q1BY88_HOLLE</name>
<dbReference type="AlphaFoldDB" id="A0A9Q1BY88"/>
<keyword evidence="5" id="KW-0418">Kinase</keyword>
<keyword evidence="5" id="KW-0675">Receptor</keyword>
<feature type="domain" description="EGF-like" evidence="4">
    <location>
        <begin position="565"/>
        <end position="599"/>
    </location>
</feature>
<dbReference type="Gene3D" id="2.60.40.10">
    <property type="entry name" value="Immunoglobulins"/>
    <property type="match status" value="1"/>
</dbReference>
<keyword evidence="5" id="KW-0808">Transferase</keyword>
<feature type="signal peptide" evidence="3">
    <location>
        <begin position="1"/>
        <end position="26"/>
    </location>
</feature>
<dbReference type="GO" id="GO:0005044">
    <property type="term" value="F:scavenger receptor activity"/>
    <property type="evidence" value="ECO:0007669"/>
    <property type="project" value="InterPro"/>
</dbReference>
<dbReference type="PROSITE" id="PS50026">
    <property type="entry name" value="EGF_3"/>
    <property type="match status" value="1"/>
</dbReference>
<protein>
    <submittedName>
        <fullName evidence="5">Tyrosine-protein kinase receptor Tie-1</fullName>
    </submittedName>
</protein>
<dbReference type="Proteomes" id="UP001152320">
    <property type="component" value="Chromosome 10"/>
</dbReference>
<keyword evidence="1 2" id="KW-0245">EGF-like domain</keyword>
<evidence type="ECO:0000256" key="2">
    <source>
        <dbReference type="PROSITE-ProRule" id="PRU00076"/>
    </source>
</evidence>
<feature type="chain" id="PRO_5040423376" evidence="3">
    <location>
        <begin position="27"/>
        <end position="681"/>
    </location>
</feature>
<keyword evidence="3" id="KW-0732">Signal</keyword>
<evidence type="ECO:0000313" key="5">
    <source>
        <dbReference type="EMBL" id="KAJ8035126.1"/>
    </source>
</evidence>
<keyword evidence="6" id="KW-1185">Reference proteome</keyword>
<sequence>METKLSLWKPPKLITFVLLLCYAAHAQFPNPFNLVYRVGTDLRICLSSPTMCQTFGLPTVILPTSTGDVVKLTLSSCPGTTTAYFLVDGATADEIFAFDLFVFSSANIIADAGFTSVASFDVCCDRLFISNGNTIYVQNIDVTSLLIRRAILTAHSNIGHLEVSCSPTGFQHLYYSIDGDGLYRANMDGTDIRKLISYDVSDVIVGLDVNPVNQYLAIGLDTRLFIFNYVTDLSSSNTRALSSLTPALQTTNNIVDVNVVTLITNEYAVAALWDAPSFQTLTLASGTITTLGSFQADDIFYCVVEDDCIVACNDCACPKTDFFQECCNGLCVPRTDVDGHPEPFSCHCRTSTEEKCTVIGELSSVPIDCPLDLVGAINPTFPGRRQALEIYAVSTYSTPSLCKTNSQGKQVPIPFGIPLGRAHSIGYRFSASSRMAGEKFGTYTVSTDNYVTQLPSGLPVNTLVVIVQGKTTLEKLFCWSAELKADYITVSAILGSKATLQVQPMKPIRARQIRWRKNGFYRRNYNGERKITIQNVDYSDEGIYEAYFRGRFKRNWRLTMRLIIATDTCDSQCRTNGGVCNHAGTHCICPPGKVGEVCTHTCGKGSFGMTGQCDHNCADEFGSKNCKNILFCLQDPFGCQCYPGFKLPDCSACRRGFWGINCESKCSCSYGDCDSFDGTCL</sequence>
<dbReference type="PANTHER" id="PTHR24043">
    <property type="entry name" value="SCAVENGER RECEPTOR CLASS F"/>
    <property type="match status" value="1"/>
</dbReference>
<dbReference type="PROSITE" id="PS00022">
    <property type="entry name" value="EGF_1"/>
    <property type="match status" value="1"/>
</dbReference>
<organism evidence="5 6">
    <name type="scientific">Holothuria leucospilota</name>
    <name type="common">Black long sea cucumber</name>
    <name type="synonym">Mertensiothuria leucospilota</name>
    <dbReference type="NCBI Taxonomy" id="206669"/>
    <lineage>
        <taxon>Eukaryota</taxon>
        <taxon>Metazoa</taxon>
        <taxon>Echinodermata</taxon>
        <taxon>Eleutherozoa</taxon>
        <taxon>Echinozoa</taxon>
        <taxon>Holothuroidea</taxon>
        <taxon>Aspidochirotacea</taxon>
        <taxon>Aspidochirotida</taxon>
        <taxon>Holothuriidae</taxon>
        <taxon>Holothuria</taxon>
    </lineage>
</organism>
<dbReference type="PANTHER" id="PTHR24043:SF8">
    <property type="entry name" value="EGF-LIKE DOMAIN-CONTAINING PROTEIN"/>
    <property type="match status" value="1"/>
</dbReference>
<gene>
    <name evidence="5" type="ORF">HOLleu_22251</name>
</gene>
<dbReference type="InterPro" id="IPR000742">
    <property type="entry name" value="EGF"/>
</dbReference>
<accession>A0A9Q1BY88</accession>
<dbReference type="InterPro" id="IPR013783">
    <property type="entry name" value="Ig-like_fold"/>
</dbReference>
<proteinExistence type="predicted"/>
<evidence type="ECO:0000259" key="4">
    <source>
        <dbReference type="PROSITE" id="PS50026"/>
    </source>
</evidence>
<keyword evidence="2" id="KW-1015">Disulfide bond</keyword>
<feature type="disulfide bond" evidence="2">
    <location>
        <begin position="589"/>
        <end position="598"/>
    </location>
</feature>
<dbReference type="SUPFAM" id="SSF82171">
    <property type="entry name" value="DPP6 N-terminal domain-like"/>
    <property type="match status" value="1"/>
</dbReference>
<dbReference type="InterPro" id="IPR042635">
    <property type="entry name" value="MEGF10/SREC1/2-like"/>
</dbReference>
<evidence type="ECO:0000313" key="6">
    <source>
        <dbReference type="Proteomes" id="UP001152320"/>
    </source>
</evidence>
<evidence type="ECO:0000256" key="1">
    <source>
        <dbReference type="ARBA" id="ARBA00022536"/>
    </source>
</evidence>